<dbReference type="RefSeq" id="WP_198882620.1">
    <property type="nucleotide sequence ID" value="NZ_JAEKJA010000010.1"/>
</dbReference>
<proteinExistence type="predicted"/>
<accession>A0A934IRI2</accession>
<dbReference type="InterPro" id="IPR051729">
    <property type="entry name" value="Opine/Lysopine_DH"/>
</dbReference>
<dbReference type="GO" id="GO:0008677">
    <property type="term" value="F:2-dehydropantoate 2-reductase activity"/>
    <property type="evidence" value="ECO:0007669"/>
    <property type="project" value="UniProtKB-EC"/>
</dbReference>
<comment type="pathway">
    <text evidence="1">Cofactor biosynthesis; (R)-pantothenate biosynthesis; (R)-pantoate from 3-methyl-2-oxobutanoate: step 2/2.</text>
</comment>
<evidence type="ECO:0000259" key="6">
    <source>
        <dbReference type="Pfam" id="PF02558"/>
    </source>
</evidence>
<dbReference type="PANTHER" id="PTHR38015">
    <property type="entry name" value="BLR6086 PROTEIN"/>
    <property type="match status" value="1"/>
</dbReference>
<gene>
    <name evidence="7" type="ORF">JCR33_13575</name>
</gene>
<dbReference type="SUPFAM" id="SSF48179">
    <property type="entry name" value="6-phosphogluconate dehydrogenase C-terminal domain-like"/>
    <property type="match status" value="1"/>
</dbReference>
<dbReference type="Gene3D" id="1.10.1040.10">
    <property type="entry name" value="N-(1-d-carboxylethyl)-l-norvaline Dehydrogenase, domain 2"/>
    <property type="match status" value="1"/>
</dbReference>
<dbReference type="GO" id="GO:0015940">
    <property type="term" value="P:pantothenate biosynthetic process"/>
    <property type="evidence" value="ECO:0007669"/>
    <property type="project" value="UniProtKB-KW"/>
</dbReference>
<dbReference type="PANTHER" id="PTHR38015:SF1">
    <property type="entry name" value="OPINE DEHYDROGENASE DOMAIN-CONTAINING PROTEIN"/>
    <property type="match status" value="1"/>
</dbReference>
<dbReference type="EMBL" id="JAEKJA010000010">
    <property type="protein sequence ID" value="MBJ3776730.1"/>
    <property type="molecule type" value="Genomic_DNA"/>
</dbReference>
<reference evidence="7" key="1">
    <citation type="submission" date="2020-12" db="EMBL/GenBank/DDBJ databases">
        <title>Bacterial taxonomy.</title>
        <authorList>
            <person name="Pan X."/>
        </authorList>
    </citation>
    <scope>NUCLEOTIDE SEQUENCE</scope>
    <source>
        <strain evidence="7">B2012</strain>
    </source>
</reference>
<dbReference type="Pfam" id="PF02558">
    <property type="entry name" value="ApbA"/>
    <property type="match status" value="1"/>
</dbReference>
<organism evidence="7 8">
    <name type="scientific">Acuticoccus mangrovi</name>
    <dbReference type="NCBI Taxonomy" id="2796142"/>
    <lineage>
        <taxon>Bacteria</taxon>
        <taxon>Pseudomonadati</taxon>
        <taxon>Pseudomonadota</taxon>
        <taxon>Alphaproteobacteria</taxon>
        <taxon>Hyphomicrobiales</taxon>
        <taxon>Amorphaceae</taxon>
        <taxon>Acuticoccus</taxon>
    </lineage>
</organism>
<evidence type="ECO:0000256" key="3">
    <source>
        <dbReference type="ARBA" id="ARBA00022655"/>
    </source>
</evidence>
<keyword evidence="8" id="KW-1185">Reference proteome</keyword>
<dbReference type="AlphaFoldDB" id="A0A934IRI2"/>
<evidence type="ECO:0000313" key="8">
    <source>
        <dbReference type="Proteomes" id="UP000609531"/>
    </source>
</evidence>
<dbReference type="Pfam" id="PF02317">
    <property type="entry name" value="Octopine_DH"/>
    <property type="match status" value="1"/>
</dbReference>
<sequence>MSVAVLGAGAGGIAAVAELSTAGHDVALWNRSEATLAPLKAQSGVRFSGVIGEGFVELPMITGSIAEAIRSADVAVVCLPTFSHAPVAKLLAEADWPSDKPVVLNPGHTGGALEFATAFARTGRQAPPVAELSTLTYVARKYAPETVTVTCRAKSVRAAALPGGDAALEAAVALFPGATAVPDVLCSSLANANLVLHPPGSVLAAAWVEARQGDFTFYVDAMTPGVARTMQALDEERCRVARAFGHEMPHLIEEMKLIGTVEPDADPTDYAAAVAGGGANKNIKAPDSLTHRYYREDFGHGVLPFLALAEIAGVETPVARSLLTLAEAAVGVDYRVHGRTAEAMGIAGLDRDGLLRKVRGA</sequence>
<evidence type="ECO:0000256" key="1">
    <source>
        <dbReference type="ARBA" id="ARBA00004994"/>
    </source>
</evidence>
<feature type="domain" description="Opine dehydrogenase" evidence="5">
    <location>
        <begin position="181"/>
        <end position="329"/>
    </location>
</feature>
<comment type="catalytic activity">
    <reaction evidence="4">
        <text>(R)-pantoate + NADP(+) = 2-dehydropantoate + NADPH + H(+)</text>
        <dbReference type="Rhea" id="RHEA:16233"/>
        <dbReference type="ChEBI" id="CHEBI:11561"/>
        <dbReference type="ChEBI" id="CHEBI:15378"/>
        <dbReference type="ChEBI" id="CHEBI:15980"/>
        <dbReference type="ChEBI" id="CHEBI:57783"/>
        <dbReference type="ChEBI" id="CHEBI:58349"/>
        <dbReference type="EC" id="1.1.1.169"/>
    </reaction>
</comment>
<name>A0A934IRI2_9HYPH</name>
<evidence type="ECO:0000259" key="5">
    <source>
        <dbReference type="Pfam" id="PF02317"/>
    </source>
</evidence>
<dbReference type="InterPro" id="IPR013332">
    <property type="entry name" value="KPR_N"/>
</dbReference>
<evidence type="ECO:0000313" key="7">
    <source>
        <dbReference type="EMBL" id="MBJ3776730.1"/>
    </source>
</evidence>
<evidence type="ECO:0000256" key="4">
    <source>
        <dbReference type="ARBA" id="ARBA00048793"/>
    </source>
</evidence>
<dbReference type="InterPro" id="IPR036291">
    <property type="entry name" value="NAD(P)-bd_dom_sf"/>
</dbReference>
<dbReference type="InterPro" id="IPR003421">
    <property type="entry name" value="Opine_DH"/>
</dbReference>
<feature type="domain" description="Ketopantoate reductase N-terminal" evidence="6">
    <location>
        <begin position="3"/>
        <end position="93"/>
    </location>
</feature>
<protein>
    <recommendedName>
        <fullName evidence="2">2-dehydropantoate 2-reductase</fullName>
    </recommendedName>
</protein>
<dbReference type="InterPro" id="IPR008927">
    <property type="entry name" value="6-PGluconate_DH-like_C_sf"/>
</dbReference>
<dbReference type="Proteomes" id="UP000609531">
    <property type="component" value="Unassembled WGS sequence"/>
</dbReference>
<dbReference type="Gene3D" id="3.40.50.720">
    <property type="entry name" value="NAD(P)-binding Rossmann-like Domain"/>
    <property type="match status" value="1"/>
</dbReference>
<evidence type="ECO:0000256" key="2">
    <source>
        <dbReference type="ARBA" id="ARBA00019465"/>
    </source>
</evidence>
<comment type="caution">
    <text evidence="7">The sequence shown here is derived from an EMBL/GenBank/DDBJ whole genome shotgun (WGS) entry which is preliminary data.</text>
</comment>
<dbReference type="InterPro" id="IPR013328">
    <property type="entry name" value="6PGD_dom2"/>
</dbReference>
<dbReference type="SUPFAM" id="SSF51735">
    <property type="entry name" value="NAD(P)-binding Rossmann-fold domains"/>
    <property type="match status" value="1"/>
</dbReference>
<keyword evidence="3" id="KW-0566">Pantothenate biosynthesis</keyword>